<dbReference type="Pfam" id="PF12041">
    <property type="entry name" value="DELLA"/>
    <property type="match status" value="1"/>
</dbReference>
<evidence type="ECO:0000313" key="10">
    <source>
        <dbReference type="EMBL" id="KAL3532394.1"/>
    </source>
</evidence>
<feature type="region of interest" description="Leucine repeat II (LRII)" evidence="6">
    <location>
        <begin position="320"/>
        <end position="352"/>
    </location>
</feature>
<comment type="domain">
    <text evidence="7">The DELLA motif is required for its GA-induced degradation.</text>
</comment>
<evidence type="ECO:0000256" key="6">
    <source>
        <dbReference type="PROSITE-ProRule" id="PRU01191"/>
    </source>
</evidence>
<evidence type="ECO:0000256" key="1">
    <source>
        <dbReference type="ARBA" id="ARBA00010273"/>
    </source>
</evidence>
<dbReference type="InterPro" id="IPR021914">
    <property type="entry name" value="TF_DELLA_N"/>
</dbReference>
<evidence type="ECO:0000256" key="5">
    <source>
        <dbReference type="ARBA" id="ARBA00023163"/>
    </source>
</evidence>
<gene>
    <name evidence="10" type="ORF">ACH5RR_005915</name>
</gene>
<sequence>MGPQESSNIITTSSGSSSSSRSSSAAARTPDQIDQLLAGAGYKVRSSQLTQVAHGLERLENVMMVHNPTGDDDDVNVPHYLSNDVVHCNPSDLSSWVDNLLSELNPNQPVSAPLPDPLSASAVGPTGWSEFPFHAPQQRREEVLSHVLHFTEDQEEDSSIQLVHVLITCADSIQCGNFSLAGTLIEELQALLGRVNTACGIGKVAGYFTDALSRRIFFMAQGAGAVLSMSSANSSENEILYHHFYEAAPYLKFAHFTANQAILEAFHGHDSVHVIDFNLMHGLQWPALIQALALRPGGPPLLRITGIGPPAPDGRDSLREIGLRLAGLARSVNVKFAFRGVAASRLADIKPWMLEASPDEAIAINSILQLHKLLGPDLAHGLSIDSVLSWIRALNPKIVTIAEQEANHNEVDFLNRFTESLYYYSTIFDSFEVCSSQPEKALAEMYMQREICNVICCEGSARVERHEPLSKWRDRLSGAGFRPLYLGSNAFKQASMLLTLFSAEGYSVEENEGCLTLGWHSRPLIAASAWQPVSVCEPSPALANGIE</sequence>
<comment type="similarity">
    <text evidence="1 7">Belongs to the GRAS family. DELLA subfamily.</text>
</comment>
<protein>
    <recommendedName>
        <fullName evidence="7">DELLA protein</fullName>
    </recommendedName>
</protein>
<keyword evidence="2" id="KW-0832">Ubl conjugation</keyword>
<keyword evidence="5 7" id="KW-0804">Transcription</keyword>
<dbReference type="GO" id="GO:0009740">
    <property type="term" value="P:gibberellic acid mediated signaling pathway"/>
    <property type="evidence" value="ECO:0007669"/>
    <property type="project" value="UniProtKB-UniRule"/>
</dbReference>
<proteinExistence type="inferred from homology"/>
<dbReference type="Pfam" id="PF03514">
    <property type="entry name" value="GRAS"/>
    <property type="match status" value="1"/>
</dbReference>
<feature type="region of interest" description="SAW" evidence="6">
    <location>
        <begin position="456"/>
        <end position="531"/>
    </location>
</feature>
<feature type="short sequence motif" description="VHIID" evidence="6">
    <location>
        <begin position="272"/>
        <end position="276"/>
    </location>
</feature>
<feature type="region of interest" description="PFYRE" evidence="6">
    <location>
        <begin position="362"/>
        <end position="453"/>
    </location>
</feature>
<evidence type="ECO:0000256" key="8">
    <source>
        <dbReference type="SAM" id="MobiDB-lite"/>
    </source>
</evidence>
<name>A0ABD3AML0_9GENT</name>
<dbReference type="EMBL" id="JBJUIK010000003">
    <property type="protein sequence ID" value="KAL3532394.1"/>
    <property type="molecule type" value="Genomic_DNA"/>
</dbReference>
<comment type="caution">
    <text evidence="6">Lacks conserved residue(s) required for the propagation of feature annotation.</text>
</comment>
<dbReference type="Proteomes" id="UP001630127">
    <property type="component" value="Unassembled WGS sequence"/>
</dbReference>
<keyword evidence="7" id="KW-0539">Nucleus</keyword>
<feature type="compositionally biased region" description="Low complexity" evidence="8">
    <location>
        <begin position="1"/>
        <end position="29"/>
    </location>
</feature>
<keyword evidence="4 7" id="KW-0805">Transcription regulation</keyword>
<dbReference type="PROSITE" id="PS50985">
    <property type="entry name" value="GRAS"/>
    <property type="match status" value="1"/>
</dbReference>
<evidence type="ECO:0000256" key="3">
    <source>
        <dbReference type="ARBA" id="ARBA00022941"/>
    </source>
</evidence>
<feature type="domain" description="Transcriptional factor DELLA N-terminal" evidence="9">
    <location>
        <begin position="34"/>
        <end position="108"/>
    </location>
</feature>
<dbReference type="InterPro" id="IPR038088">
    <property type="entry name" value="DELLA_N_sf"/>
</dbReference>
<dbReference type="PANTHER" id="PTHR31636">
    <property type="entry name" value="OSJNBA0084A10.13 PROTEIN-RELATED"/>
    <property type="match status" value="1"/>
</dbReference>
<evidence type="ECO:0000313" key="11">
    <source>
        <dbReference type="Proteomes" id="UP001630127"/>
    </source>
</evidence>
<evidence type="ECO:0000256" key="4">
    <source>
        <dbReference type="ARBA" id="ARBA00023015"/>
    </source>
</evidence>
<feature type="short sequence motif" description="LXXLL motif" evidence="6">
    <location>
        <begin position="370"/>
        <end position="374"/>
    </location>
</feature>
<comment type="caution">
    <text evidence="10">The sequence shown here is derived from an EMBL/GenBank/DDBJ whole genome shotgun (WGS) entry which is preliminary data.</text>
</comment>
<organism evidence="10 11">
    <name type="scientific">Cinchona calisaya</name>
    <dbReference type="NCBI Taxonomy" id="153742"/>
    <lineage>
        <taxon>Eukaryota</taxon>
        <taxon>Viridiplantae</taxon>
        <taxon>Streptophyta</taxon>
        <taxon>Embryophyta</taxon>
        <taxon>Tracheophyta</taxon>
        <taxon>Spermatophyta</taxon>
        <taxon>Magnoliopsida</taxon>
        <taxon>eudicotyledons</taxon>
        <taxon>Gunneridae</taxon>
        <taxon>Pentapetalae</taxon>
        <taxon>asterids</taxon>
        <taxon>lamiids</taxon>
        <taxon>Gentianales</taxon>
        <taxon>Rubiaceae</taxon>
        <taxon>Cinchonoideae</taxon>
        <taxon>Cinchoneae</taxon>
        <taxon>Cinchona</taxon>
    </lineage>
</organism>
<feature type="region of interest" description="VHIID" evidence="6">
    <location>
        <begin position="241"/>
        <end position="306"/>
    </location>
</feature>
<dbReference type="InterPro" id="IPR005202">
    <property type="entry name" value="TF_GRAS"/>
</dbReference>
<dbReference type="AlphaFoldDB" id="A0ABD3AML0"/>
<feature type="region of interest" description="Disordered" evidence="8">
    <location>
        <begin position="1"/>
        <end position="30"/>
    </location>
</feature>
<accession>A0ABD3AML0</accession>
<dbReference type="Gene3D" id="1.10.10.1290">
    <property type="entry name" value="Transcriptional regulator DELLA, N-terminal domain"/>
    <property type="match status" value="1"/>
</dbReference>
<keyword evidence="11" id="KW-1185">Reference proteome</keyword>
<evidence type="ECO:0000256" key="2">
    <source>
        <dbReference type="ARBA" id="ARBA00022843"/>
    </source>
</evidence>
<evidence type="ECO:0000259" key="9">
    <source>
        <dbReference type="Pfam" id="PF12041"/>
    </source>
</evidence>
<evidence type="ECO:0000256" key="7">
    <source>
        <dbReference type="RuleBase" id="RU367159"/>
    </source>
</evidence>
<dbReference type="GO" id="GO:0005634">
    <property type="term" value="C:nucleus"/>
    <property type="evidence" value="ECO:0007669"/>
    <property type="project" value="UniProtKB-SubCell"/>
</dbReference>
<keyword evidence="3 7" id="KW-0939">Gibberellin signaling pathway</keyword>
<comment type="function">
    <text evidence="7">Transcriptional regulator that acts as a repressor of the gibberellin (GA) signaling pathway. Probably acts by participating in large multiprotein complexes that repress transcription of GA-inducible genes.</text>
</comment>
<dbReference type="SMART" id="SM01129">
    <property type="entry name" value="DELLA"/>
    <property type="match status" value="1"/>
</dbReference>
<comment type="subcellular location">
    <subcellularLocation>
        <location evidence="7">Nucleus</location>
    </subcellularLocation>
</comment>
<reference evidence="10 11" key="1">
    <citation type="submission" date="2024-11" db="EMBL/GenBank/DDBJ databases">
        <title>A near-complete genome assembly of Cinchona calisaya.</title>
        <authorList>
            <person name="Lian D.C."/>
            <person name="Zhao X.W."/>
            <person name="Wei L."/>
        </authorList>
    </citation>
    <scope>NUCLEOTIDE SEQUENCE [LARGE SCALE GENOMIC DNA]</scope>
    <source>
        <tissue evidence="10">Nenye</tissue>
    </source>
</reference>